<organism evidence="2 3">
    <name type="scientific">Coccomyxa viridis</name>
    <dbReference type="NCBI Taxonomy" id="1274662"/>
    <lineage>
        <taxon>Eukaryota</taxon>
        <taxon>Viridiplantae</taxon>
        <taxon>Chlorophyta</taxon>
        <taxon>core chlorophytes</taxon>
        <taxon>Trebouxiophyceae</taxon>
        <taxon>Trebouxiophyceae incertae sedis</taxon>
        <taxon>Coccomyxaceae</taxon>
        <taxon>Coccomyxa</taxon>
    </lineage>
</organism>
<sequence>MKVYTMRDLNPMQFFRGPAPDTKPDTSVECKDAASAQKKPMTKVPSLLFDIEMEESQGCPSLEPGLKEVLERLQHLQEGWSRAEEQLLQLVRRLHEDASRRGQALEANDLAEILVQKGHTVTVRTALGGGGGCECLRNLRHVFLSVRIQDAGEPYLVDPQFKEQFEIAHPTERYIELLDALPAFFVGTEDRLVTLVELLCSEMSAAFQSTGTTLPPWRQAPSMMSKWRPRRSTDDERRSSLCKPKAPGIGGFAVNVSADAGSYHRAPALPTPLAVPARRPSLLGRLGCEAPARQPSAPMGSSLHPEAVNSRNRANAARTAASLLAAELGRPWKTSDQKSVTYKRGSEVGLKAVEEDEDDSPTSVLQAEQPPPSSSNRWQLRGGFTKSDATAMLYSSTRGLVTGGL</sequence>
<protein>
    <submittedName>
        <fullName evidence="2">Uncharacterized protein</fullName>
    </submittedName>
</protein>
<name>A0AAV1I3N2_9CHLO</name>
<feature type="region of interest" description="Disordered" evidence="1">
    <location>
        <begin position="292"/>
        <end position="315"/>
    </location>
</feature>
<reference evidence="2 3" key="1">
    <citation type="submission" date="2023-10" db="EMBL/GenBank/DDBJ databases">
        <authorList>
            <person name="Maclean D."/>
            <person name="Macfadyen A."/>
        </authorList>
    </citation>
    <scope>NUCLEOTIDE SEQUENCE [LARGE SCALE GENOMIC DNA]</scope>
</reference>
<evidence type="ECO:0000313" key="3">
    <source>
        <dbReference type="Proteomes" id="UP001314263"/>
    </source>
</evidence>
<feature type="region of interest" description="Disordered" evidence="1">
    <location>
        <begin position="218"/>
        <end position="241"/>
    </location>
</feature>
<feature type="region of interest" description="Disordered" evidence="1">
    <location>
        <begin position="353"/>
        <end position="380"/>
    </location>
</feature>
<dbReference type="PANTHER" id="PTHR31579:SF1">
    <property type="entry name" value="OS03G0796600 PROTEIN"/>
    <property type="match status" value="1"/>
</dbReference>
<dbReference type="Proteomes" id="UP001314263">
    <property type="component" value="Unassembled WGS sequence"/>
</dbReference>
<evidence type="ECO:0000313" key="2">
    <source>
        <dbReference type="EMBL" id="CAK0769804.1"/>
    </source>
</evidence>
<evidence type="ECO:0000256" key="1">
    <source>
        <dbReference type="SAM" id="MobiDB-lite"/>
    </source>
</evidence>
<dbReference type="InterPro" id="IPR006502">
    <property type="entry name" value="PDDEXK-like"/>
</dbReference>
<gene>
    <name evidence="2" type="ORF">CVIRNUC_003704</name>
</gene>
<dbReference type="AlphaFoldDB" id="A0AAV1I3N2"/>
<accession>A0AAV1I3N2</accession>
<feature type="compositionally biased region" description="Low complexity" evidence="1">
    <location>
        <begin position="306"/>
        <end position="315"/>
    </location>
</feature>
<proteinExistence type="predicted"/>
<dbReference type="Pfam" id="PF04720">
    <property type="entry name" value="PDDEXK_6"/>
    <property type="match status" value="1"/>
</dbReference>
<keyword evidence="3" id="KW-1185">Reference proteome</keyword>
<dbReference type="EMBL" id="CAUYUE010000004">
    <property type="protein sequence ID" value="CAK0769804.1"/>
    <property type="molecule type" value="Genomic_DNA"/>
</dbReference>
<dbReference type="PANTHER" id="PTHR31579">
    <property type="entry name" value="OS03G0796600 PROTEIN"/>
    <property type="match status" value="1"/>
</dbReference>
<comment type="caution">
    <text evidence="2">The sequence shown here is derived from an EMBL/GenBank/DDBJ whole genome shotgun (WGS) entry which is preliminary data.</text>
</comment>